<dbReference type="Pfam" id="PF01551">
    <property type="entry name" value="Peptidase_M23"/>
    <property type="match status" value="1"/>
</dbReference>
<dbReference type="InterPro" id="IPR016047">
    <property type="entry name" value="M23ase_b-sheet_dom"/>
</dbReference>
<dbReference type="InterPro" id="IPR011055">
    <property type="entry name" value="Dup_hybrid_motif"/>
</dbReference>
<evidence type="ECO:0000259" key="2">
    <source>
        <dbReference type="Pfam" id="PF01551"/>
    </source>
</evidence>
<dbReference type="EMBL" id="AP028127">
    <property type="protein sequence ID" value="BEH90096.1"/>
    <property type="molecule type" value="Genomic_DNA"/>
</dbReference>
<evidence type="ECO:0000256" key="1">
    <source>
        <dbReference type="ARBA" id="ARBA00022729"/>
    </source>
</evidence>
<name>A0ABM8IGH4_9FIRM</name>
<dbReference type="CDD" id="cd12797">
    <property type="entry name" value="M23_peptidase"/>
    <property type="match status" value="1"/>
</dbReference>
<gene>
    <name evidence="3" type="primary">lytH</name>
    <name evidence="3" type="ORF">T23_01980</name>
</gene>
<reference evidence="3" key="1">
    <citation type="journal article" date="2024" name="Int. J. Syst. Evol. Microbiol.">
        <title>Turicibacter faecis sp. nov., isolated from faeces of heart failure mouse model.</title>
        <authorList>
            <person name="Imamura Y."/>
            <person name="Motooka D."/>
            <person name="Nakajima Y."/>
            <person name="Ito S."/>
            <person name="Kitakaze M."/>
            <person name="Iida T."/>
            <person name="Nakamura S."/>
        </authorList>
    </citation>
    <scope>NUCLEOTIDE SEQUENCE</scope>
    <source>
        <strain evidence="3">TC023</strain>
    </source>
</reference>
<keyword evidence="1" id="KW-0732">Signal</keyword>
<dbReference type="SUPFAM" id="SSF51261">
    <property type="entry name" value="Duplicated hybrid motif"/>
    <property type="match status" value="1"/>
</dbReference>
<dbReference type="InterPro" id="IPR050570">
    <property type="entry name" value="Cell_wall_metabolism_enzyme"/>
</dbReference>
<accession>A0ABM8IGH4</accession>
<sequence>MMILLGDFSTFLFISKVNSILEMGENMKHRLLIPLLLFVIVSIPNLIVDAEDSNHEARLKMYKDYELASGVPWYEIAAIDQYERNTYKFKEGSDKLKYDTISIFITNERWSGPENPYYYDNDSYTINLFGGIGKDGNGDGVADINNEEDVMYTMVEYIRSFDTFKEALNSYYQQDQAVKIIEEIAQLFKHFDTIVLDKRCLPVSKRYSYSFQDNYGTARSWGGARSHEGIDIFANYSTPVLATAYGVVEIMGWNDYGGYRIGIRDIYNTYQYYAHLQGYEGDLKEGDIVEPGQVIGYVGSTGYGKEGTSGKFPPHLHFGLYKYDGRCEWAFNPYPHLRRWEKEEQ</sequence>
<protein>
    <submittedName>
        <fullName evidence="3">L-Ala--D-Glu endopeptidase</fullName>
    </submittedName>
</protein>
<dbReference type="PANTHER" id="PTHR21666">
    <property type="entry name" value="PEPTIDASE-RELATED"/>
    <property type="match status" value="1"/>
</dbReference>
<dbReference type="Gene3D" id="2.70.70.10">
    <property type="entry name" value="Glucose Permease (Domain IIA)"/>
    <property type="match status" value="1"/>
</dbReference>
<evidence type="ECO:0000313" key="3">
    <source>
        <dbReference type="EMBL" id="BEH90096.1"/>
    </source>
</evidence>
<dbReference type="Proteomes" id="UP001432099">
    <property type="component" value="Chromosome"/>
</dbReference>
<organism evidence="3 4">
    <name type="scientific">Turicibacter faecis</name>
    <dbReference type="NCBI Taxonomy" id="2963365"/>
    <lineage>
        <taxon>Bacteria</taxon>
        <taxon>Bacillati</taxon>
        <taxon>Bacillota</taxon>
        <taxon>Erysipelotrichia</taxon>
        <taxon>Erysipelotrichales</taxon>
        <taxon>Turicibacteraceae</taxon>
        <taxon>Turicibacter</taxon>
    </lineage>
</organism>
<dbReference type="PANTHER" id="PTHR21666:SF289">
    <property type="entry name" value="L-ALA--D-GLU ENDOPEPTIDASE"/>
    <property type="match status" value="1"/>
</dbReference>
<proteinExistence type="predicted"/>
<evidence type="ECO:0000313" key="4">
    <source>
        <dbReference type="Proteomes" id="UP001432099"/>
    </source>
</evidence>
<keyword evidence="4" id="KW-1185">Reference proteome</keyword>
<feature type="domain" description="M23ase beta-sheet core" evidence="2">
    <location>
        <begin position="226"/>
        <end position="323"/>
    </location>
</feature>